<evidence type="ECO:0000256" key="1">
    <source>
        <dbReference type="SAM" id="Phobius"/>
    </source>
</evidence>
<keyword evidence="1" id="KW-0472">Membrane</keyword>
<feature type="transmembrane region" description="Helical" evidence="1">
    <location>
        <begin position="202"/>
        <end position="221"/>
    </location>
</feature>
<dbReference type="InterPro" id="IPR045340">
    <property type="entry name" value="DUF6533"/>
</dbReference>
<dbReference type="AlphaFoldDB" id="A0A8E2ARA3"/>
<evidence type="ECO:0000313" key="3">
    <source>
        <dbReference type="EMBL" id="OCH89166.1"/>
    </source>
</evidence>
<feature type="transmembrane region" description="Helical" evidence="1">
    <location>
        <begin position="112"/>
        <end position="132"/>
    </location>
</feature>
<feature type="transmembrane region" description="Helical" evidence="1">
    <location>
        <begin position="51"/>
        <end position="72"/>
    </location>
</feature>
<feature type="transmembrane region" description="Helical" evidence="1">
    <location>
        <begin position="84"/>
        <end position="100"/>
    </location>
</feature>
<feature type="domain" description="DUF6533" evidence="2">
    <location>
        <begin position="22"/>
        <end position="68"/>
    </location>
</feature>
<reference evidence="3 4" key="1">
    <citation type="submission" date="2016-07" db="EMBL/GenBank/DDBJ databases">
        <title>Draft genome of the white-rot fungus Obba rivulosa 3A-2.</title>
        <authorList>
            <consortium name="DOE Joint Genome Institute"/>
            <person name="Miettinen O."/>
            <person name="Riley R."/>
            <person name="Acob R."/>
            <person name="Barry K."/>
            <person name="Cullen D."/>
            <person name="De Vries R."/>
            <person name="Hainaut M."/>
            <person name="Hatakka A."/>
            <person name="Henrissat B."/>
            <person name="Hilden K."/>
            <person name="Kuo R."/>
            <person name="Labutti K."/>
            <person name="Lipzen A."/>
            <person name="Makela M.R."/>
            <person name="Sandor L."/>
            <person name="Spatafora J.W."/>
            <person name="Grigoriev I.V."/>
            <person name="Hibbett D.S."/>
        </authorList>
    </citation>
    <scope>NUCLEOTIDE SEQUENCE [LARGE SCALE GENOMIC DNA]</scope>
    <source>
        <strain evidence="3 4">3A-2</strain>
    </source>
</reference>
<accession>A0A8E2ARA3</accession>
<keyword evidence="4" id="KW-1185">Reference proteome</keyword>
<feature type="transmembrane region" description="Helical" evidence="1">
    <location>
        <begin position="162"/>
        <end position="181"/>
    </location>
</feature>
<dbReference type="EMBL" id="KV722433">
    <property type="protein sequence ID" value="OCH89166.1"/>
    <property type="molecule type" value="Genomic_DNA"/>
</dbReference>
<organism evidence="3 4">
    <name type="scientific">Obba rivulosa</name>
    <dbReference type="NCBI Taxonomy" id="1052685"/>
    <lineage>
        <taxon>Eukaryota</taxon>
        <taxon>Fungi</taxon>
        <taxon>Dikarya</taxon>
        <taxon>Basidiomycota</taxon>
        <taxon>Agaricomycotina</taxon>
        <taxon>Agaricomycetes</taxon>
        <taxon>Polyporales</taxon>
        <taxon>Gelatoporiaceae</taxon>
        <taxon>Obba</taxon>
    </lineage>
</organism>
<dbReference type="Proteomes" id="UP000250043">
    <property type="component" value="Unassembled WGS sequence"/>
</dbReference>
<sequence>MDVQNMLGAETSMLQGMQINRYCALAALTILYLDYGITFPLEVEAFWRQDCVTLVSILFVLNRYMSLLGYIPIVLEFFADLSELYLVLAIQIVVAALLVLRTYALYEKNKRVLYLLVLGIVAGTGVGAWPAFTDEGSDNTGSLSYHHGCDLSVSVQQARHLMGPWSVVLAFDTVVFALTAVRGIQMRGLWNIGLFRTFLRDGAIYYGTMVVLNILNMLTILPEQKGMLTCLTNVTSLSETSQAANCDEGSTDSQVIEDTAFCSQTGLVYPKQCRNLESLLRAPLAESDAASKIGEVCQNERGHILTLGLLPDASAVHERIGIDIIIVECTSNLDTVAEGERDLPRPDETLEGVGAAVDIEGAADTSVGILVTNDSASGLGHYRCCRISEKVEYERGGNVVRSSGNWSTSLIPALLIMMSPGMEAIAVPEIEETWRTMGEQE</sequence>
<name>A0A8E2ARA3_9APHY</name>
<evidence type="ECO:0000313" key="4">
    <source>
        <dbReference type="Proteomes" id="UP000250043"/>
    </source>
</evidence>
<feature type="transmembrane region" description="Helical" evidence="1">
    <location>
        <begin position="19"/>
        <end position="39"/>
    </location>
</feature>
<proteinExistence type="predicted"/>
<protein>
    <recommendedName>
        <fullName evidence="2">DUF6533 domain-containing protein</fullName>
    </recommendedName>
</protein>
<evidence type="ECO:0000259" key="2">
    <source>
        <dbReference type="Pfam" id="PF20151"/>
    </source>
</evidence>
<keyword evidence="1" id="KW-1133">Transmembrane helix</keyword>
<keyword evidence="1" id="KW-0812">Transmembrane</keyword>
<dbReference type="Pfam" id="PF20151">
    <property type="entry name" value="DUF6533"/>
    <property type="match status" value="1"/>
</dbReference>
<gene>
    <name evidence="3" type="ORF">OBBRIDRAFT_804888</name>
</gene>